<protein>
    <submittedName>
        <fullName evidence="1">Uncharacterized protein</fullName>
    </submittedName>
</protein>
<organism evidence="1 2">
    <name type="scientific">Staphylococcus cohnii subsp. cohnii</name>
    <dbReference type="NCBI Taxonomy" id="74704"/>
    <lineage>
        <taxon>Bacteria</taxon>
        <taxon>Bacillati</taxon>
        <taxon>Bacillota</taxon>
        <taxon>Bacilli</taxon>
        <taxon>Bacillales</taxon>
        <taxon>Staphylococcaceae</taxon>
        <taxon>Staphylococcus</taxon>
        <taxon>Staphylococcus cohnii species complex</taxon>
    </lineage>
</organism>
<proteinExistence type="predicted"/>
<dbReference type="PATRIC" id="fig|74704.6.peg.424"/>
<comment type="caution">
    <text evidence="1">The sequence shown here is derived from an EMBL/GenBank/DDBJ whole genome shotgun (WGS) entry which is preliminary data.</text>
</comment>
<gene>
    <name evidence="1" type="ORF">UF66_0410</name>
</gene>
<name>A0A0M2NW11_STACC</name>
<dbReference type="RefSeq" id="WP_019469924.1">
    <property type="nucleotide sequence ID" value="NZ_BKAS01000002.1"/>
</dbReference>
<evidence type="ECO:0000313" key="2">
    <source>
        <dbReference type="Proteomes" id="UP000034455"/>
    </source>
</evidence>
<reference evidence="1 2" key="1">
    <citation type="submission" date="2015-03" db="EMBL/GenBank/DDBJ databases">
        <title>Genome Assembly of Staphylococcus cohnii subsp. cohnii strain G22B2.</title>
        <authorList>
            <person name="Nair G."/>
            <person name="Kaur G."/>
            <person name="Khatri I."/>
            <person name="Singh N.K."/>
            <person name="Sathyabama S."/>
            <person name="Maurya S.K."/>
            <person name="Subramanian S."/>
            <person name="Agrewala J.N."/>
            <person name="Mayilraj S."/>
        </authorList>
    </citation>
    <scope>NUCLEOTIDE SEQUENCE [LARGE SCALE GENOMIC DNA]</scope>
    <source>
        <strain evidence="1 2">G22B2</strain>
    </source>
</reference>
<dbReference type="Proteomes" id="UP000034455">
    <property type="component" value="Unassembled WGS sequence"/>
</dbReference>
<accession>A0A0M2NW11</accession>
<dbReference type="EMBL" id="LAKJ01000012">
    <property type="protein sequence ID" value="KKI63921.1"/>
    <property type="molecule type" value="Genomic_DNA"/>
</dbReference>
<sequence>MVNDYNKDIKIDRTDEMRSDEISKMIEEGGLGADQYYVIDKYQPNHKRLVENIDQFRQELVQMNNDDLVDILIINTQENTSSKYSQALMIIKHEIVKRMNN</sequence>
<dbReference type="GeneID" id="58098606"/>
<evidence type="ECO:0000313" key="1">
    <source>
        <dbReference type="EMBL" id="KKI63921.1"/>
    </source>
</evidence>
<dbReference type="AlphaFoldDB" id="A0A0M2NW11"/>